<evidence type="ECO:0000313" key="2">
    <source>
        <dbReference type="Proteomes" id="UP001363035"/>
    </source>
</evidence>
<dbReference type="RefSeq" id="WP_336557440.1">
    <property type="nucleotide sequence ID" value="NZ_JAYLLN010000009.1"/>
</dbReference>
<evidence type="ECO:0000313" key="1">
    <source>
        <dbReference type="EMBL" id="MEI5984422.1"/>
    </source>
</evidence>
<comment type="caution">
    <text evidence="1">The sequence shown here is derived from an EMBL/GenBank/DDBJ whole genome shotgun (WGS) entry which is preliminary data.</text>
</comment>
<proteinExistence type="predicted"/>
<protein>
    <recommendedName>
        <fullName evidence="3">Molecular chaperone</fullName>
    </recommendedName>
</protein>
<evidence type="ECO:0008006" key="3">
    <source>
        <dbReference type="Google" id="ProtNLM"/>
    </source>
</evidence>
<keyword evidence="2" id="KW-1185">Reference proteome</keyword>
<dbReference type="EMBL" id="JAYLLN010000009">
    <property type="protein sequence ID" value="MEI5984422.1"/>
    <property type="molecule type" value="Genomic_DNA"/>
</dbReference>
<reference evidence="1 2" key="1">
    <citation type="submission" date="2024-01" db="EMBL/GenBank/DDBJ databases">
        <title>Sphingobacterium tenebrionis sp. nov., a novel endophyte isolated from tenebrio molitor intestines.</title>
        <authorList>
            <person name="Zhang C."/>
        </authorList>
    </citation>
    <scope>NUCLEOTIDE SEQUENCE [LARGE SCALE GENOMIC DNA]</scope>
    <source>
        <strain evidence="1 2">PU5-4</strain>
    </source>
</reference>
<accession>A0ABU8I3X5</accession>
<dbReference type="Proteomes" id="UP001363035">
    <property type="component" value="Unassembled WGS sequence"/>
</dbReference>
<sequence length="228" mass="25918">MSKTIKLTNHGKKVYDFQVTIKDWTRDSIGTKIYAEQGTMPNSNANWIRVNETIVRILPGQDLQMTIQMEIPAGHVGDFTSNSMFFLTQINAERQQTNHPSIGIQINYEFGVQIFHNPVGAKKGEVIFKNLSYLENKETGKRQIRVDFENNGHLHKSGQIRFEMTNTENGRDYKLNELAFAIMPLGKQYQLIDIPKELEAGKFHLVALLDAGAGYELNIAEKKIDVGF</sequence>
<organism evidence="1 2">
    <name type="scientific">Sphingobacterium tenebrionis</name>
    <dbReference type="NCBI Taxonomy" id="3111775"/>
    <lineage>
        <taxon>Bacteria</taxon>
        <taxon>Pseudomonadati</taxon>
        <taxon>Bacteroidota</taxon>
        <taxon>Sphingobacteriia</taxon>
        <taxon>Sphingobacteriales</taxon>
        <taxon>Sphingobacteriaceae</taxon>
        <taxon>Sphingobacterium</taxon>
    </lineage>
</organism>
<name>A0ABU8I3X5_9SPHI</name>
<gene>
    <name evidence="1" type="ORF">VJ786_05850</name>
</gene>